<accession>A0A1H9G872</accession>
<protein>
    <submittedName>
        <fullName evidence="1">Uncharacterized protein</fullName>
    </submittedName>
</protein>
<sequence>MIDNLTRKDSDTQIYEHEDVSKSADKVIKARKALQEAEKTHRKAIDKRFKEYETMYDEIGIRQLGQSIHKYRTPNYSYVLYKDQGKE</sequence>
<dbReference type="EMBL" id="FOEN01000012">
    <property type="protein sequence ID" value="SEQ46279.1"/>
    <property type="molecule type" value="Genomic_DNA"/>
</dbReference>
<dbReference type="STRING" id="89093.SAMN04488558_1123"/>
<evidence type="ECO:0000313" key="2">
    <source>
        <dbReference type="Proteomes" id="UP000198833"/>
    </source>
</evidence>
<reference evidence="1 2" key="1">
    <citation type="submission" date="2016-10" db="EMBL/GenBank/DDBJ databases">
        <authorList>
            <person name="de Groot N.N."/>
        </authorList>
    </citation>
    <scope>NUCLEOTIDE SEQUENCE [LARGE SCALE GENOMIC DNA]</scope>
    <source>
        <strain evidence="1 2">DSM 15695</strain>
    </source>
</reference>
<dbReference type="RefSeq" id="WP_092572574.1">
    <property type="nucleotide sequence ID" value="NZ_FOEN01000012.1"/>
</dbReference>
<dbReference type="Proteomes" id="UP000198833">
    <property type="component" value="Unassembled WGS sequence"/>
</dbReference>
<evidence type="ECO:0000313" key="1">
    <source>
        <dbReference type="EMBL" id="SEQ46279.1"/>
    </source>
</evidence>
<name>A0A1H9G872_9LACT</name>
<dbReference type="AlphaFoldDB" id="A0A1H9G872"/>
<keyword evidence="2" id="KW-1185">Reference proteome</keyword>
<gene>
    <name evidence="1" type="ORF">SAMN04488558_1123</name>
</gene>
<organism evidence="1 2">
    <name type="scientific">Ignavigranum ruoffiae</name>
    <dbReference type="NCBI Taxonomy" id="89093"/>
    <lineage>
        <taxon>Bacteria</taxon>
        <taxon>Bacillati</taxon>
        <taxon>Bacillota</taxon>
        <taxon>Bacilli</taxon>
        <taxon>Lactobacillales</taxon>
        <taxon>Aerococcaceae</taxon>
        <taxon>Ignavigranum</taxon>
    </lineage>
</organism>
<proteinExistence type="predicted"/>